<keyword evidence="1" id="KW-0472">Membrane</keyword>
<dbReference type="RefSeq" id="WP_005279866.1">
    <property type="nucleotide sequence ID" value="NZ_LR134408.1"/>
</dbReference>
<keyword evidence="1" id="KW-0812">Transmembrane</keyword>
<dbReference type="EMBL" id="LR134408">
    <property type="protein sequence ID" value="VEH72446.1"/>
    <property type="molecule type" value="Genomic_DNA"/>
</dbReference>
<feature type="transmembrane region" description="Helical" evidence="1">
    <location>
        <begin position="21"/>
        <end position="46"/>
    </location>
</feature>
<name>A0ABY6TC59_9CORY</name>
<feature type="transmembrane region" description="Helical" evidence="1">
    <location>
        <begin position="58"/>
        <end position="75"/>
    </location>
</feature>
<keyword evidence="1" id="KW-1133">Transmembrane helix</keyword>
<keyword evidence="3" id="KW-1185">Reference proteome</keyword>
<dbReference type="InterPro" id="IPR036259">
    <property type="entry name" value="MFS_trans_sf"/>
</dbReference>
<dbReference type="GeneID" id="81674808"/>
<evidence type="ECO:0000256" key="1">
    <source>
        <dbReference type="SAM" id="Phobius"/>
    </source>
</evidence>
<gene>
    <name evidence="2" type="ORF">NCTC934_00715</name>
</gene>
<reference evidence="2 3" key="1">
    <citation type="submission" date="2018-12" db="EMBL/GenBank/DDBJ databases">
        <authorList>
            <consortium name="Pathogen Informatics"/>
        </authorList>
    </citation>
    <scope>NUCLEOTIDE SEQUENCE [LARGE SCALE GENOMIC DNA]</scope>
    <source>
        <strain evidence="2 3">NCTC934</strain>
    </source>
</reference>
<dbReference type="Gene3D" id="1.20.1250.20">
    <property type="entry name" value="MFS general substrate transporter like domains"/>
    <property type="match status" value="1"/>
</dbReference>
<sequence length="80" mass="8445">MSEHSAQENVTVPTRRDWISLAVLSVGLGVIVLDGMIVGVALPSIITDLQLNLTQAQWGNSLYAVLLAALLLSTGKNADT</sequence>
<organism evidence="2 3">
    <name type="scientific">Corynebacterium segmentosum</name>
    <dbReference type="NCBI Taxonomy" id="43990"/>
    <lineage>
        <taxon>Bacteria</taxon>
        <taxon>Bacillati</taxon>
        <taxon>Actinomycetota</taxon>
        <taxon>Actinomycetes</taxon>
        <taxon>Mycobacteriales</taxon>
        <taxon>Corynebacteriaceae</taxon>
        <taxon>Corynebacterium</taxon>
    </lineage>
</organism>
<protein>
    <submittedName>
        <fullName evidence="2">Major facilitator superfamily permease</fullName>
    </submittedName>
</protein>
<proteinExistence type="predicted"/>
<dbReference type="SUPFAM" id="SSF103473">
    <property type="entry name" value="MFS general substrate transporter"/>
    <property type="match status" value="1"/>
</dbReference>
<accession>A0ABY6TC59</accession>
<dbReference type="Proteomes" id="UP000280707">
    <property type="component" value="Chromosome"/>
</dbReference>
<evidence type="ECO:0000313" key="3">
    <source>
        <dbReference type="Proteomes" id="UP000280707"/>
    </source>
</evidence>
<evidence type="ECO:0000313" key="2">
    <source>
        <dbReference type="EMBL" id="VEH72446.1"/>
    </source>
</evidence>